<keyword evidence="3" id="KW-1185">Reference proteome</keyword>
<feature type="domain" description="Integrase catalytic" evidence="1">
    <location>
        <begin position="33"/>
        <end position="97"/>
    </location>
</feature>
<name>A0ABV1WB78_9ACTN</name>
<gene>
    <name evidence="2" type="ORF">ABT317_31815</name>
</gene>
<dbReference type="Gene3D" id="3.30.420.10">
    <property type="entry name" value="Ribonuclease H-like superfamily/Ribonuclease H"/>
    <property type="match status" value="1"/>
</dbReference>
<proteinExistence type="predicted"/>
<protein>
    <submittedName>
        <fullName evidence="2">Integrase core domain-containing protein</fullName>
    </submittedName>
</protein>
<evidence type="ECO:0000313" key="3">
    <source>
        <dbReference type="Proteomes" id="UP001458415"/>
    </source>
</evidence>
<sequence>MGLQDAGATVRHLIRDRDSQFTRAFGAVFAAEGIEVVTTGIRVPRMNSITARWVQACRHEFLGRSFWNQAHLLHLLGEFESIYNEHRPHRTLHSAAPPALPEPDRLDRLDVRRRDRLGGLFRVYVPAV</sequence>
<accession>A0ABV1WB78</accession>
<evidence type="ECO:0000313" key="2">
    <source>
        <dbReference type="EMBL" id="MER6981435.1"/>
    </source>
</evidence>
<reference evidence="2 3" key="1">
    <citation type="submission" date="2024-06" db="EMBL/GenBank/DDBJ databases">
        <title>The Natural Products Discovery Center: Release of the First 8490 Sequenced Strains for Exploring Actinobacteria Biosynthetic Diversity.</title>
        <authorList>
            <person name="Kalkreuter E."/>
            <person name="Kautsar S.A."/>
            <person name="Yang D."/>
            <person name="Bader C.D."/>
            <person name="Teijaro C.N."/>
            <person name="Fluegel L."/>
            <person name="Davis C.M."/>
            <person name="Simpson J.R."/>
            <person name="Lauterbach L."/>
            <person name="Steele A.D."/>
            <person name="Gui C."/>
            <person name="Meng S."/>
            <person name="Li G."/>
            <person name="Viehrig K."/>
            <person name="Ye F."/>
            <person name="Su P."/>
            <person name="Kiefer A.F."/>
            <person name="Nichols A."/>
            <person name="Cepeda A.J."/>
            <person name="Yan W."/>
            <person name="Fan B."/>
            <person name="Jiang Y."/>
            <person name="Adhikari A."/>
            <person name="Zheng C.-J."/>
            <person name="Schuster L."/>
            <person name="Cowan T.M."/>
            <person name="Smanski M.J."/>
            <person name="Chevrette M.G."/>
            <person name="De Carvalho L.P.S."/>
            <person name="Shen B."/>
        </authorList>
    </citation>
    <scope>NUCLEOTIDE SEQUENCE [LARGE SCALE GENOMIC DNA]</scope>
    <source>
        <strain evidence="2 3">NPDC000634</strain>
    </source>
</reference>
<dbReference type="SUPFAM" id="SSF53098">
    <property type="entry name" value="Ribonuclease H-like"/>
    <property type="match status" value="1"/>
</dbReference>
<evidence type="ECO:0000259" key="1">
    <source>
        <dbReference type="Pfam" id="PF13683"/>
    </source>
</evidence>
<dbReference type="EMBL" id="JBEPCU010000765">
    <property type="protein sequence ID" value="MER6981435.1"/>
    <property type="molecule type" value="Genomic_DNA"/>
</dbReference>
<comment type="caution">
    <text evidence="2">The sequence shown here is derived from an EMBL/GenBank/DDBJ whole genome shotgun (WGS) entry which is preliminary data.</text>
</comment>
<organism evidence="2 3">
    <name type="scientific">Streptomyces carpinensis</name>
    <dbReference type="NCBI Taxonomy" id="66369"/>
    <lineage>
        <taxon>Bacteria</taxon>
        <taxon>Bacillati</taxon>
        <taxon>Actinomycetota</taxon>
        <taxon>Actinomycetes</taxon>
        <taxon>Kitasatosporales</taxon>
        <taxon>Streptomycetaceae</taxon>
        <taxon>Streptomyces</taxon>
    </lineage>
</organism>
<dbReference type="InterPro" id="IPR001584">
    <property type="entry name" value="Integrase_cat-core"/>
</dbReference>
<dbReference type="RefSeq" id="WP_244217339.1">
    <property type="nucleotide sequence ID" value="NZ_MUBM01000203.1"/>
</dbReference>
<dbReference type="Pfam" id="PF13683">
    <property type="entry name" value="rve_3"/>
    <property type="match status" value="1"/>
</dbReference>
<dbReference type="InterPro" id="IPR012337">
    <property type="entry name" value="RNaseH-like_sf"/>
</dbReference>
<dbReference type="Proteomes" id="UP001458415">
    <property type="component" value="Unassembled WGS sequence"/>
</dbReference>
<dbReference type="InterPro" id="IPR036397">
    <property type="entry name" value="RNaseH_sf"/>
</dbReference>